<dbReference type="GO" id="GO:0005524">
    <property type="term" value="F:ATP binding"/>
    <property type="evidence" value="ECO:0007669"/>
    <property type="project" value="UniProtKB-KW"/>
</dbReference>
<keyword evidence="8" id="KW-0539">Nucleus</keyword>
<dbReference type="Pfam" id="PF04408">
    <property type="entry name" value="WHD_HA2"/>
    <property type="match status" value="1"/>
</dbReference>
<keyword evidence="2" id="KW-0507">mRNA processing</keyword>
<dbReference type="InterPro" id="IPR014001">
    <property type="entry name" value="Helicase_ATP-bd"/>
</dbReference>
<dbReference type="Gene3D" id="2.40.50.140">
    <property type="entry name" value="Nucleic acid-binding proteins"/>
    <property type="match status" value="1"/>
</dbReference>
<evidence type="ECO:0000259" key="11">
    <source>
        <dbReference type="PROSITE" id="PS50126"/>
    </source>
</evidence>
<accession>A5DB53</accession>
<dbReference type="InterPro" id="IPR012340">
    <property type="entry name" value="NA-bd_OB-fold"/>
</dbReference>
<sequence length="1115" mass="125830">MMYSFSHHRLNFPSLFSSHKRRASHLFCMNKVDPIIEKIATCINRHLSLQDEDYTLSKFISNLYKESGASDVSRFSETLKKNGGEFPSQFVDDIYNILSNPIKKESQPYPVKSEPIYSGLSLPNVKIEPQESHIKKEPKIKKESQIKDEIPGSEGYEPKLEVGEIVTGAVSNIVPYGAFIRLQSGKKSVVGLCHVSQLTFTGTKISSPSQVVKVDQQVFVKITKIETQGRRERFSLSMRGIDQDTGLDKSQELQDLAEEEQVEREKRKLQRQGTAQKRRRLTSPERWEIRQLIASGAVDASEYPELNDINTSNDLDHSGGEEDNANMDQEVEIDIELNDTEPGFLKGQVKEAIELAPIKIIKNPEGSMERSAKNGSSLAKEFKEAKINEEQAKQKESYSQDPLRKVRDEVTTSVISEWREKEKKTKVSFGKRTNLPIKEQRETLPVFSMRDDIVKAVRENQFLVIVGETGSGKTTQIVQYLYEEGFNQQGDQTKLIGCTQPRRVAAESVAKRVSEEVGCKIGETVGYTIRFDDKTGPNTRIKYMTDGMLQREALNDKEMSKYSVIMLDEAHERTIATDVLFALLKQAASKNPNLKIIVTSATLDSEKFSNYFFNCPIMKIPGRTFPVEIMYTKEPEVDYLAAALDSVVQIHVSEGPGDILVFLTGQEEIDMSCEILYQRMKVLREAAGELIILPVYSALPSEMQSRIFEPTPAGARKVILATNIAETSVTIDGIYYVIDPGYVKINAFDSKLGMDTLKVSPISQAQANQRSGRAGRTGPGKCYRLYTEAAYRNEMLPNTVPEIQRQNLAYTILMLKAMGINDLVNFEFMDPPPASTMVTALQDLYTLSALGDDGYLTGLGRKMADFPMDPGLAKTLIASVEFGCSEDILSIVAMLSVQSVFYRPKDKAVAADQRKARFHSPFGDHLTLLNVYRAWSMNGSSKQWCSNNFIHERSMRRAQEVRRQLVTIMRRFGHEIVTCGTKVDRIRRALCSGFFKNCAKRDPQEGFKTLVEGTPVSLHPSSSLFNKNPEYVIYHTLLLTTKEYMHCVTVIDPRWLPELAPAFFRASNPAQLSDKKKRQKIVPLYDRFSKDQNSWRLSAHAETKRKALELLNDNA</sequence>
<dbReference type="InterPro" id="IPR002464">
    <property type="entry name" value="DNA/RNA_helicase_DEAH_CS"/>
</dbReference>
<comment type="catalytic activity">
    <reaction evidence="9">
        <text>ATP + H2O = ADP + phosphate + H(+)</text>
        <dbReference type="Rhea" id="RHEA:13065"/>
        <dbReference type="ChEBI" id="CHEBI:15377"/>
        <dbReference type="ChEBI" id="CHEBI:15378"/>
        <dbReference type="ChEBI" id="CHEBI:30616"/>
        <dbReference type="ChEBI" id="CHEBI:43474"/>
        <dbReference type="ChEBI" id="CHEBI:456216"/>
        <dbReference type="EC" id="3.6.4.13"/>
    </reaction>
</comment>
<dbReference type="FunCoup" id="A5DB53">
    <property type="interactions" value="761"/>
</dbReference>
<dbReference type="GO" id="GO:0071021">
    <property type="term" value="C:U2-type post-spliceosomal complex"/>
    <property type="evidence" value="ECO:0007669"/>
    <property type="project" value="EnsemblFungi"/>
</dbReference>
<dbReference type="FunFam" id="3.40.50.300:FF:000191">
    <property type="entry name" value="Pre-mRNA-splicing factor ATP-dependent RNA helicase"/>
    <property type="match status" value="1"/>
</dbReference>
<dbReference type="PROSITE" id="PS51194">
    <property type="entry name" value="HELICASE_CTER"/>
    <property type="match status" value="1"/>
</dbReference>
<feature type="domain" description="S1 motif" evidence="11">
    <location>
        <begin position="163"/>
        <end position="239"/>
    </location>
</feature>
<dbReference type="GO" id="GO:0071007">
    <property type="term" value="C:U2-type catalytic step 2 spliceosome"/>
    <property type="evidence" value="ECO:0007669"/>
    <property type="project" value="EnsemblFungi"/>
</dbReference>
<dbReference type="InParanoid" id="A5DB53"/>
<evidence type="ECO:0000256" key="10">
    <source>
        <dbReference type="SAM" id="MobiDB-lite"/>
    </source>
</evidence>
<feature type="region of interest" description="Disordered" evidence="10">
    <location>
        <begin position="303"/>
        <end position="324"/>
    </location>
</feature>
<dbReference type="InterPro" id="IPR048333">
    <property type="entry name" value="HA2_WH"/>
</dbReference>
<dbReference type="VEuPathDB" id="FungiDB:PGUG_00508"/>
<dbReference type="Gene3D" id="3.40.50.300">
    <property type="entry name" value="P-loop containing nucleotide triphosphate hydrolases"/>
    <property type="match status" value="2"/>
</dbReference>
<evidence type="ECO:0000256" key="6">
    <source>
        <dbReference type="ARBA" id="ARBA00022840"/>
    </source>
</evidence>
<protein>
    <recommendedName>
        <fullName evidence="1">RNA helicase</fullName>
        <ecNumber evidence="1">3.6.4.13</ecNumber>
    </recommendedName>
</protein>
<dbReference type="Pfam" id="PF00271">
    <property type="entry name" value="Helicase_C"/>
    <property type="match status" value="1"/>
</dbReference>
<dbReference type="SUPFAM" id="SSF50249">
    <property type="entry name" value="Nucleic acid-binding proteins"/>
    <property type="match status" value="1"/>
</dbReference>
<dbReference type="GO" id="GO:0003723">
    <property type="term" value="F:RNA binding"/>
    <property type="evidence" value="ECO:0007669"/>
    <property type="project" value="TreeGrafter"/>
</dbReference>
<dbReference type="FunFam" id="1.20.120.1080:FF:000001">
    <property type="entry name" value="Pre-mRNA-splicing factor ATP-dependent RNA helicase"/>
    <property type="match status" value="1"/>
</dbReference>
<dbReference type="HOGENOM" id="CLU_001832_2_4_1"/>
<dbReference type="GO" id="GO:0016787">
    <property type="term" value="F:hydrolase activity"/>
    <property type="evidence" value="ECO:0007669"/>
    <property type="project" value="UniProtKB-KW"/>
</dbReference>
<dbReference type="Pfam" id="PF21010">
    <property type="entry name" value="HA2_C"/>
    <property type="match status" value="1"/>
</dbReference>
<dbReference type="eggNOG" id="KOG0922">
    <property type="taxonomic scope" value="Eukaryota"/>
</dbReference>
<dbReference type="GO" id="GO:0003724">
    <property type="term" value="F:RNA helicase activity"/>
    <property type="evidence" value="ECO:0007669"/>
    <property type="project" value="UniProtKB-EC"/>
</dbReference>
<dbReference type="OrthoDB" id="10253254at2759"/>
<dbReference type="Pfam" id="PF00270">
    <property type="entry name" value="DEAD"/>
    <property type="match status" value="1"/>
</dbReference>
<dbReference type="PANTHER" id="PTHR18934:SF85">
    <property type="entry name" value="ATP-DEPENDENT RNA HELICASE DHX8"/>
    <property type="match status" value="1"/>
</dbReference>
<evidence type="ECO:0000256" key="5">
    <source>
        <dbReference type="ARBA" id="ARBA00022806"/>
    </source>
</evidence>
<feature type="region of interest" description="Disordered" evidence="10">
    <location>
        <begin position="256"/>
        <end position="282"/>
    </location>
</feature>
<evidence type="ECO:0000256" key="9">
    <source>
        <dbReference type="ARBA" id="ARBA00047984"/>
    </source>
</evidence>
<dbReference type="Pfam" id="PF00575">
    <property type="entry name" value="S1"/>
    <property type="match status" value="1"/>
</dbReference>
<dbReference type="EMBL" id="CH408155">
    <property type="protein sequence ID" value="EDK36410.2"/>
    <property type="molecule type" value="Genomic_DNA"/>
</dbReference>
<dbReference type="SMART" id="SM00847">
    <property type="entry name" value="HA2"/>
    <property type="match status" value="1"/>
</dbReference>
<keyword evidence="7" id="KW-0508">mRNA splicing</keyword>
<dbReference type="Gene3D" id="1.20.120.1080">
    <property type="match status" value="1"/>
</dbReference>
<feature type="domain" description="Helicase C-terminal" evidence="13">
    <location>
        <begin position="643"/>
        <end position="819"/>
    </location>
</feature>
<dbReference type="SMART" id="SM00316">
    <property type="entry name" value="S1"/>
    <property type="match status" value="1"/>
</dbReference>
<dbReference type="EC" id="3.6.4.13" evidence="1"/>
<keyword evidence="5" id="KW-0347">Helicase</keyword>
<keyword evidence="4" id="KW-0378">Hydrolase</keyword>
<dbReference type="PANTHER" id="PTHR18934">
    <property type="entry name" value="ATP-DEPENDENT RNA HELICASE"/>
    <property type="match status" value="1"/>
</dbReference>
<dbReference type="Proteomes" id="UP000001997">
    <property type="component" value="Unassembled WGS sequence"/>
</dbReference>
<dbReference type="GO" id="GO:0000386">
    <property type="term" value="F:second spliceosomal transesterification activity"/>
    <property type="evidence" value="ECO:0007669"/>
    <property type="project" value="EnsemblFungi"/>
</dbReference>
<dbReference type="GO" id="GO:0000350">
    <property type="term" value="P:generation of catalytic spliceosome for second transesterification step"/>
    <property type="evidence" value="ECO:0007669"/>
    <property type="project" value="EnsemblFungi"/>
</dbReference>
<evidence type="ECO:0000256" key="4">
    <source>
        <dbReference type="ARBA" id="ARBA00022801"/>
    </source>
</evidence>
<evidence type="ECO:0000256" key="7">
    <source>
        <dbReference type="ARBA" id="ARBA00023187"/>
    </source>
</evidence>
<evidence type="ECO:0000313" key="14">
    <source>
        <dbReference type="EMBL" id="EDK36410.2"/>
    </source>
</evidence>
<dbReference type="RefSeq" id="XP_001487131.2">
    <property type="nucleotide sequence ID" value="XM_001487081.1"/>
</dbReference>
<dbReference type="GO" id="GO:0000390">
    <property type="term" value="P:spliceosomal complex disassembly"/>
    <property type="evidence" value="ECO:0007669"/>
    <property type="project" value="EnsemblFungi"/>
</dbReference>
<evidence type="ECO:0000259" key="12">
    <source>
        <dbReference type="PROSITE" id="PS51192"/>
    </source>
</evidence>
<keyword evidence="6" id="KW-0067">ATP-binding</keyword>
<dbReference type="PROSITE" id="PS00690">
    <property type="entry name" value="DEAH_ATP_HELICASE"/>
    <property type="match status" value="1"/>
</dbReference>
<proteinExistence type="predicted"/>
<dbReference type="InterPro" id="IPR011709">
    <property type="entry name" value="DEAD-box_helicase_OB_fold"/>
</dbReference>
<dbReference type="Pfam" id="PF07717">
    <property type="entry name" value="OB_NTP_bind"/>
    <property type="match status" value="1"/>
</dbReference>
<dbReference type="CDD" id="cd05684">
    <property type="entry name" value="S1_DHX8_helicase"/>
    <property type="match status" value="1"/>
</dbReference>
<feature type="domain" description="Helicase ATP-binding" evidence="12">
    <location>
        <begin position="454"/>
        <end position="621"/>
    </location>
</feature>
<dbReference type="InterPro" id="IPR007502">
    <property type="entry name" value="Helicase-assoc_dom"/>
</dbReference>
<evidence type="ECO:0000256" key="1">
    <source>
        <dbReference type="ARBA" id="ARBA00012552"/>
    </source>
</evidence>
<dbReference type="InterPro" id="IPR027417">
    <property type="entry name" value="P-loop_NTPase"/>
</dbReference>
<evidence type="ECO:0000256" key="8">
    <source>
        <dbReference type="ARBA" id="ARBA00023242"/>
    </source>
</evidence>
<evidence type="ECO:0000259" key="13">
    <source>
        <dbReference type="PROSITE" id="PS51194"/>
    </source>
</evidence>
<evidence type="ECO:0000313" key="15">
    <source>
        <dbReference type="Proteomes" id="UP000001997"/>
    </source>
</evidence>
<gene>
    <name evidence="14" type="ORF">PGUG_00508</name>
</gene>
<dbReference type="GO" id="GO:0000974">
    <property type="term" value="C:Prp19 complex"/>
    <property type="evidence" value="ECO:0007669"/>
    <property type="project" value="EnsemblFungi"/>
</dbReference>
<dbReference type="InterPro" id="IPR049621">
    <property type="entry name" value="S1_DHX8_helicase"/>
</dbReference>
<name>A5DB53_PICGU</name>
<dbReference type="STRING" id="294746.A5DB53"/>
<keyword evidence="15" id="KW-1185">Reference proteome</keyword>
<dbReference type="SUPFAM" id="SSF52540">
    <property type="entry name" value="P-loop containing nucleoside triphosphate hydrolases"/>
    <property type="match status" value="1"/>
</dbReference>
<evidence type="ECO:0000256" key="2">
    <source>
        <dbReference type="ARBA" id="ARBA00022664"/>
    </source>
</evidence>
<dbReference type="OMA" id="MKEVDQV"/>
<dbReference type="InterPro" id="IPR003029">
    <property type="entry name" value="S1_domain"/>
</dbReference>
<dbReference type="SMART" id="SM00487">
    <property type="entry name" value="DEXDc"/>
    <property type="match status" value="1"/>
</dbReference>
<dbReference type="AlphaFoldDB" id="A5DB53"/>
<dbReference type="InterPro" id="IPR001650">
    <property type="entry name" value="Helicase_C-like"/>
</dbReference>
<dbReference type="FunFam" id="3.40.50.300:FF:000101">
    <property type="entry name" value="Pre-mRNA-splicing factor ATP-dependent RNA helicase"/>
    <property type="match status" value="1"/>
</dbReference>
<evidence type="ECO:0000256" key="3">
    <source>
        <dbReference type="ARBA" id="ARBA00022741"/>
    </source>
</evidence>
<dbReference type="GeneID" id="5129628"/>
<dbReference type="SMART" id="SM00490">
    <property type="entry name" value="HELICc"/>
    <property type="match status" value="1"/>
</dbReference>
<dbReference type="PROSITE" id="PS50126">
    <property type="entry name" value="S1"/>
    <property type="match status" value="1"/>
</dbReference>
<dbReference type="InterPro" id="IPR011545">
    <property type="entry name" value="DEAD/DEAH_box_helicase_dom"/>
</dbReference>
<reference evidence="14 15" key="1">
    <citation type="journal article" date="2009" name="Nature">
        <title>Evolution of pathogenicity and sexual reproduction in eight Candida genomes.</title>
        <authorList>
            <person name="Butler G."/>
            <person name="Rasmussen M.D."/>
            <person name="Lin M.F."/>
            <person name="Santos M.A."/>
            <person name="Sakthikumar S."/>
            <person name="Munro C.A."/>
            <person name="Rheinbay E."/>
            <person name="Grabherr M."/>
            <person name="Forche A."/>
            <person name="Reedy J.L."/>
            <person name="Agrafioti I."/>
            <person name="Arnaud M.B."/>
            <person name="Bates S."/>
            <person name="Brown A.J."/>
            <person name="Brunke S."/>
            <person name="Costanzo M.C."/>
            <person name="Fitzpatrick D.A."/>
            <person name="de Groot P.W."/>
            <person name="Harris D."/>
            <person name="Hoyer L.L."/>
            <person name="Hube B."/>
            <person name="Klis F.M."/>
            <person name="Kodira C."/>
            <person name="Lennard N."/>
            <person name="Logue M.E."/>
            <person name="Martin R."/>
            <person name="Neiman A.M."/>
            <person name="Nikolaou E."/>
            <person name="Quail M.A."/>
            <person name="Quinn J."/>
            <person name="Santos M.C."/>
            <person name="Schmitzberger F.F."/>
            <person name="Sherlock G."/>
            <person name="Shah P."/>
            <person name="Silverstein K.A."/>
            <person name="Skrzypek M.S."/>
            <person name="Soll D."/>
            <person name="Staggs R."/>
            <person name="Stansfield I."/>
            <person name="Stumpf M.P."/>
            <person name="Sudbery P.E."/>
            <person name="Srikantha T."/>
            <person name="Zeng Q."/>
            <person name="Berman J."/>
            <person name="Berriman M."/>
            <person name="Heitman J."/>
            <person name="Gow N.A."/>
            <person name="Lorenz M.C."/>
            <person name="Birren B.W."/>
            <person name="Kellis M."/>
            <person name="Cuomo C.A."/>
        </authorList>
    </citation>
    <scope>NUCLEOTIDE SEQUENCE [LARGE SCALE GENOMIC DNA]</scope>
    <source>
        <strain evidence="15">ATCC 6260 / CBS 566 / DSM 6381 / JCM 1539 / NBRC 10279 / NRRL Y-324</strain>
    </source>
</reference>
<dbReference type="PROSITE" id="PS51192">
    <property type="entry name" value="HELICASE_ATP_BIND_1"/>
    <property type="match status" value="1"/>
</dbReference>
<dbReference type="KEGG" id="pgu:PGUG_00508"/>
<organism evidence="14 15">
    <name type="scientific">Meyerozyma guilliermondii (strain ATCC 6260 / CBS 566 / DSM 6381 / JCM 1539 / NBRC 10279 / NRRL Y-324)</name>
    <name type="common">Yeast</name>
    <name type="synonym">Candida guilliermondii</name>
    <dbReference type="NCBI Taxonomy" id="294746"/>
    <lineage>
        <taxon>Eukaryota</taxon>
        <taxon>Fungi</taxon>
        <taxon>Dikarya</taxon>
        <taxon>Ascomycota</taxon>
        <taxon>Saccharomycotina</taxon>
        <taxon>Pichiomycetes</taxon>
        <taxon>Debaryomycetaceae</taxon>
        <taxon>Meyerozyma</taxon>
    </lineage>
</organism>
<dbReference type="CDD" id="cd18791">
    <property type="entry name" value="SF2_C_RHA"/>
    <property type="match status" value="1"/>
</dbReference>
<keyword evidence="3" id="KW-0547">Nucleotide-binding</keyword>